<name>A0A540MI41_MALBA</name>
<dbReference type="AlphaFoldDB" id="A0A540MI41"/>
<gene>
    <name evidence="1" type="ORF">C1H46_016241</name>
</gene>
<keyword evidence="2" id="KW-1185">Reference proteome</keyword>
<protein>
    <submittedName>
        <fullName evidence="1">Uncharacterized protein</fullName>
    </submittedName>
</protein>
<accession>A0A540MI41</accession>
<dbReference type="Proteomes" id="UP000315295">
    <property type="component" value="Unassembled WGS sequence"/>
</dbReference>
<dbReference type="STRING" id="106549.A0A540MI41"/>
<organism evidence="1 2">
    <name type="scientific">Malus baccata</name>
    <name type="common">Siberian crab apple</name>
    <name type="synonym">Pyrus baccata</name>
    <dbReference type="NCBI Taxonomy" id="106549"/>
    <lineage>
        <taxon>Eukaryota</taxon>
        <taxon>Viridiplantae</taxon>
        <taxon>Streptophyta</taxon>
        <taxon>Embryophyta</taxon>
        <taxon>Tracheophyta</taxon>
        <taxon>Spermatophyta</taxon>
        <taxon>Magnoliopsida</taxon>
        <taxon>eudicotyledons</taxon>
        <taxon>Gunneridae</taxon>
        <taxon>Pentapetalae</taxon>
        <taxon>rosids</taxon>
        <taxon>fabids</taxon>
        <taxon>Rosales</taxon>
        <taxon>Rosaceae</taxon>
        <taxon>Amygdaloideae</taxon>
        <taxon>Maleae</taxon>
        <taxon>Malus</taxon>
    </lineage>
</organism>
<evidence type="ECO:0000313" key="1">
    <source>
        <dbReference type="EMBL" id="TQD98119.1"/>
    </source>
</evidence>
<reference evidence="1 2" key="1">
    <citation type="journal article" date="2019" name="G3 (Bethesda)">
        <title>Sequencing of a Wild Apple (Malus baccata) Genome Unravels the Differences Between Cultivated and Wild Apple Species Regarding Disease Resistance and Cold Tolerance.</title>
        <authorList>
            <person name="Chen X."/>
        </authorList>
    </citation>
    <scope>NUCLEOTIDE SEQUENCE [LARGE SCALE GENOMIC DNA]</scope>
    <source>
        <strain evidence="2">cv. Shandingzi</strain>
        <tissue evidence="1">Leaves</tissue>
    </source>
</reference>
<proteinExistence type="predicted"/>
<dbReference type="EMBL" id="VIEB01000258">
    <property type="protein sequence ID" value="TQD98119.1"/>
    <property type="molecule type" value="Genomic_DNA"/>
</dbReference>
<sequence>MALNLSLGSIFPAYLSAEHSLCSSVKYPDGYVMDQFKEKDLDGICDDPSSSWSSNLDLKNTHGKSELGGFCDRSADDIVDRLPVDPFGMEIRSTFTAITGWFQGFEPDDESCSSSGWDEGKANVVDGGLFTGLNWVWNSAVWYQPEVCDLKFDGVSIPYDSFDGFGICDGSFVLDDNVEEFLSFSYAGDLDVFDGAKQLQGFSEFTTFSLEPRNLGFLALVMMIVPSTSKHAPDEEQQPYREKQKVMSELDRVTNATTRATTAAGRMLQLDDSEGCLCHGWWNA</sequence>
<evidence type="ECO:0000313" key="2">
    <source>
        <dbReference type="Proteomes" id="UP000315295"/>
    </source>
</evidence>
<comment type="caution">
    <text evidence="1">The sequence shown here is derived from an EMBL/GenBank/DDBJ whole genome shotgun (WGS) entry which is preliminary data.</text>
</comment>